<sequence length="119" mass="13326">MNLFFNYKSFQHFNGFRWVFFFFFFQLGCVNLGNPQGLGPTGTLYSSYRIGISENKEIETASKTGKACLKRYAFLYVTGDASLEAAAKNGRIIDIKSVNKEAFNILSVYSSLCTIVTGN</sequence>
<dbReference type="EMBL" id="AP025028">
    <property type="protein sequence ID" value="BDA80617.1"/>
    <property type="molecule type" value="Genomic_DNA"/>
</dbReference>
<dbReference type="RefSeq" id="WP_109021640.1">
    <property type="nucleotide sequence ID" value="NZ_AP025028.1"/>
</dbReference>
<proteinExistence type="predicted"/>
<organism evidence="1 2">
    <name type="scientific">Leptospira kobayashii</name>
    <dbReference type="NCBI Taxonomy" id="1917830"/>
    <lineage>
        <taxon>Bacteria</taxon>
        <taxon>Pseudomonadati</taxon>
        <taxon>Spirochaetota</taxon>
        <taxon>Spirochaetia</taxon>
        <taxon>Leptospirales</taxon>
        <taxon>Leptospiraceae</taxon>
        <taxon>Leptospira</taxon>
    </lineage>
</organism>
<dbReference type="InterPro" id="IPR025113">
    <property type="entry name" value="TRL-like"/>
</dbReference>
<gene>
    <name evidence="1" type="ORF">LPTSP3_g35470</name>
</gene>
<accession>A0ABN6KH95</accession>
<dbReference type="Proteomes" id="UP000245263">
    <property type="component" value="Chromosome 1"/>
</dbReference>
<evidence type="ECO:0000313" key="1">
    <source>
        <dbReference type="EMBL" id="BDA80617.1"/>
    </source>
</evidence>
<name>A0ABN6KH95_9LEPT</name>
<protein>
    <recommendedName>
        <fullName evidence="3">TRL-like family protein</fullName>
    </recommendedName>
</protein>
<evidence type="ECO:0000313" key="2">
    <source>
        <dbReference type="Proteomes" id="UP000245263"/>
    </source>
</evidence>
<keyword evidence="2" id="KW-1185">Reference proteome</keyword>
<dbReference type="Pfam" id="PF13146">
    <property type="entry name" value="TRL"/>
    <property type="match status" value="1"/>
</dbReference>
<evidence type="ECO:0008006" key="3">
    <source>
        <dbReference type="Google" id="ProtNLM"/>
    </source>
</evidence>
<reference evidence="1 2" key="1">
    <citation type="submission" date="2021-08" db="EMBL/GenBank/DDBJ databases">
        <title>Complete genome sequence of Leptospira kobayashii strain E30.</title>
        <authorList>
            <person name="Nakao R."/>
            <person name="Nakamura S."/>
            <person name="Masuzawa T."/>
            <person name="Koizumi N."/>
        </authorList>
    </citation>
    <scope>NUCLEOTIDE SEQUENCE [LARGE SCALE GENOMIC DNA]</scope>
    <source>
        <strain evidence="1 2">E30</strain>
    </source>
</reference>